<dbReference type="EMBL" id="JBJXBP010000002">
    <property type="protein sequence ID" value="KAL3844804.1"/>
    <property type="molecule type" value="Genomic_DNA"/>
</dbReference>
<feature type="domain" description="DUF668" evidence="2">
    <location>
        <begin position="369"/>
        <end position="453"/>
    </location>
</feature>
<dbReference type="Proteomes" id="UP001634393">
    <property type="component" value="Unassembled WGS sequence"/>
</dbReference>
<evidence type="ECO:0000256" key="1">
    <source>
        <dbReference type="SAM" id="MobiDB-lite"/>
    </source>
</evidence>
<feature type="domain" description="DUF3475" evidence="3">
    <location>
        <begin position="145"/>
        <end position="201"/>
    </location>
</feature>
<dbReference type="PANTHER" id="PTHR31730:SF2">
    <property type="entry name" value="PROTEIN PSK SIMULATOR 3"/>
    <property type="match status" value="1"/>
</dbReference>
<proteinExistence type="predicted"/>
<dbReference type="Pfam" id="PF11961">
    <property type="entry name" value="DUF3475"/>
    <property type="match status" value="1"/>
</dbReference>
<keyword evidence="5" id="KW-1185">Reference proteome</keyword>
<dbReference type="AlphaFoldDB" id="A0ABD3U5T5"/>
<gene>
    <name evidence="4" type="ORF">ACJIZ3_002207</name>
</gene>
<dbReference type="InterPro" id="IPR021864">
    <property type="entry name" value="DUF3475"/>
</dbReference>
<protein>
    <submittedName>
        <fullName evidence="4">Uncharacterized protein</fullName>
    </submittedName>
</protein>
<evidence type="ECO:0000259" key="3">
    <source>
        <dbReference type="Pfam" id="PF11961"/>
    </source>
</evidence>
<sequence>MGGLCSKPSSRTNLYAGQEKVHHQKQQVHNESSNKVVMAPPTVENTMEKKILVKESPESLAQLSNISDDEFYDGIPRYRRSMSLKSRSFKVAKVAEVSSLLGRAGSVGLERAVDVLDTLGSSVTNLNLTGGFASGPTTKYNELSILSFEVANTIVKGSNLMQSLSTRSIIQLKDVVLPTEGIRRLISEDKDELLRIVAADKREELKVFSGEVIRFGNRCKDSQWHNLDRFFEKRSRDRTPQRQLREVAESMMMQLMTFVQLTADLYQKLNTLDKLEQDYQRKRLEEFKYNAAQRGDRDNSVNVLASDLKNRRKLVKNLKKKSLWSRSMEEVMEKLVDIVLFLNQEISNTFGNPEDETPEKESSNSQQKLGSAGLSLHYANIILQIDSVVARSSTIPQNSRDTLYDSLPPNMIASLRSKLHSFQVDKELTVTKIKNEMEKTLHWLVPVALNTAKAHHGFGWVGEWGNTGSELNGRTVGPNDVMKIETLHHADKMKTEFYIIDLLLWLNSLVNRYKSNASGGSVMRPTIKTLSTKSTSSTANKEFVQDVKCENEARGLSSGCDLGLEEEKLEKRSEDGSTHDETRVSGNTFVDLGIGDEKSLDVIDRVDVVMV</sequence>
<evidence type="ECO:0000259" key="2">
    <source>
        <dbReference type="Pfam" id="PF05003"/>
    </source>
</evidence>
<dbReference type="InterPro" id="IPR007700">
    <property type="entry name" value="DUF668"/>
</dbReference>
<organism evidence="4 5">
    <name type="scientific">Penstemon smallii</name>
    <dbReference type="NCBI Taxonomy" id="265156"/>
    <lineage>
        <taxon>Eukaryota</taxon>
        <taxon>Viridiplantae</taxon>
        <taxon>Streptophyta</taxon>
        <taxon>Embryophyta</taxon>
        <taxon>Tracheophyta</taxon>
        <taxon>Spermatophyta</taxon>
        <taxon>Magnoliopsida</taxon>
        <taxon>eudicotyledons</taxon>
        <taxon>Gunneridae</taxon>
        <taxon>Pentapetalae</taxon>
        <taxon>asterids</taxon>
        <taxon>lamiids</taxon>
        <taxon>Lamiales</taxon>
        <taxon>Plantaginaceae</taxon>
        <taxon>Cheloneae</taxon>
        <taxon>Penstemon</taxon>
    </lineage>
</organism>
<name>A0ABD3U5T5_9LAMI</name>
<dbReference type="PANTHER" id="PTHR31730">
    <property type="entry name" value="OS01G0873900 PROTEIN"/>
    <property type="match status" value="1"/>
</dbReference>
<dbReference type="Pfam" id="PF05003">
    <property type="entry name" value="DUF668"/>
    <property type="match status" value="1"/>
</dbReference>
<evidence type="ECO:0000313" key="4">
    <source>
        <dbReference type="EMBL" id="KAL3844804.1"/>
    </source>
</evidence>
<accession>A0ABD3U5T5</accession>
<feature type="region of interest" description="Disordered" evidence="1">
    <location>
        <begin position="350"/>
        <end position="369"/>
    </location>
</feature>
<evidence type="ECO:0000313" key="5">
    <source>
        <dbReference type="Proteomes" id="UP001634393"/>
    </source>
</evidence>
<comment type="caution">
    <text evidence="4">The sequence shown here is derived from an EMBL/GenBank/DDBJ whole genome shotgun (WGS) entry which is preliminary data.</text>
</comment>
<dbReference type="InterPro" id="IPR045021">
    <property type="entry name" value="PSI1/2/3"/>
</dbReference>
<reference evidence="4 5" key="1">
    <citation type="submission" date="2024-12" db="EMBL/GenBank/DDBJ databases">
        <title>The unique morphological basis and parallel evolutionary history of personate flowers in Penstemon.</title>
        <authorList>
            <person name="Depatie T.H."/>
            <person name="Wessinger C.A."/>
        </authorList>
    </citation>
    <scope>NUCLEOTIDE SEQUENCE [LARGE SCALE GENOMIC DNA]</scope>
    <source>
        <strain evidence="4">WTNN_2</strain>
        <tissue evidence="4">Leaf</tissue>
    </source>
</reference>